<sequence length="131" mass="13653">SWLFAARRCDTWVISERNSMKKRICVTGAGGFTVIDTSGSIHTPGAVKTITFFISGTEIIDASANFANVGTISCGVITSTEVNTIGVFKVDGTQVVSNQGAAIANATDAATTQARLNDLLAACRTHGLINT</sequence>
<dbReference type="AlphaFoldDB" id="A0A0F8X7G3"/>
<comment type="caution">
    <text evidence="1">The sequence shown here is derived from an EMBL/GenBank/DDBJ whole genome shotgun (WGS) entry which is preliminary data.</text>
</comment>
<organism evidence="1">
    <name type="scientific">marine sediment metagenome</name>
    <dbReference type="NCBI Taxonomy" id="412755"/>
    <lineage>
        <taxon>unclassified sequences</taxon>
        <taxon>metagenomes</taxon>
        <taxon>ecological metagenomes</taxon>
    </lineage>
</organism>
<gene>
    <name evidence="1" type="ORF">LCGC14_2980950</name>
</gene>
<evidence type="ECO:0000313" key="1">
    <source>
        <dbReference type="EMBL" id="KKK64758.1"/>
    </source>
</evidence>
<proteinExistence type="predicted"/>
<reference evidence="1" key="1">
    <citation type="journal article" date="2015" name="Nature">
        <title>Complex archaea that bridge the gap between prokaryotes and eukaryotes.</title>
        <authorList>
            <person name="Spang A."/>
            <person name="Saw J.H."/>
            <person name="Jorgensen S.L."/>
            <person name="Zaremba-Niedzwiedzka K."/>
            <person name="Martijn J."/>
            <person name="Lind A.E."/>
            <person name="van Eijk R."/>
            <person name="Schleper C."/>
            <person name="Guy L."/>
            <person name="Ettema T.J."/>
        </authorList>
    </citation>
    <scope>NUCLEOTIDE SEQUENCE</scope>
</reference>
<dbReference type="EMBL" id="LAZR01060877">
    <property type="protein sequence ID" value="KKK64758.1"/>
    <property type="molecule type" value="Genomic_DNA"/>
</dbReference>
<protein>
    <submittedName>
        <fullName evidence="1">Uncharacterized protein</fullName>
    </submittedName>
</protein>
<name>A0A0F8X7G3_9ZZZZ</name>
<accession>A0A0F8X7G3</accession>
<feature type="non-terminal residue" evidence="1">
    <location>
        <position position="1"/>
    </location>
</feature>